<dbReference type="AlphaFoldDB" id="A0A836KQA0"/>
<dbReference type="GO" id="GO:0004867">
    <property type="term" value="F:serine-type endopeptidase inhibitor activity"/>
    <property type="evidence" value="ECO:0007669"/>
    <property type="project" value="InterPro"/>
</dbReference>
<organism evidence="3 4">
    <name type="scientific">Leishmania martiniquensis</name>
    <dbReference type="NCBI Taxonomy" id="1580590"/>
    <lineage>
        <taxon>Eukaryota</taxon>
        <taxon>Discoba</taxon>
        <taxon>Euglenozoa</taxon>
        <taxon>Kinetoplastea</taxon>
        <taxon>Metakinetoplastina</taxon>
        <taxon>Trypanosomatida</taxon>
        <taxon>Trypanosomatidae</taxon>
        <taxon>Leishmaniinae</taxon>
        <taxon>Leishmania</taxon>
    </lineage>
</organism>
<keyword evidence="4" id="KW-1185">Reference proteome</keyword>
<dbReference type="InterPro" id="IPR005658">
    <property type="entry name" value="Prot_inh_ecotin"/>
</dbReference>
<dbReference type="Pfam" id="PF03974">
    <property type="entry name" value="Ecotin"/>
    <property type="match status" value="1"/>
</dbReference>
<comment type="similarity">
    <text evidence="1">Belongs to the protease inhibitor I11 (ecotin) family.</text>
</comment>
<reference evidence="4" key="1">
    <citation type="journal article" date="2021" name="Microbiol. Resour. Announc.">
        <title>LGAAP: Leishmaniinae Genome Assembly and Annotation Pipeline.</title>
        <authorList>
            <person name="Almutairi H."/>
            <person name="Urbaniak M.D."/>
            <person name="Bates M.D."/>
            <person name="Jariyapan N."/>
            <person name="Kwakye-Nuako G."/>
            <person name="Thomaz-Soccol V."/>
            <person name="Al-Salem W.S."/>
            <person name="Dillon R.J."/>
            <person name="Bates P.A."/>
            <person name="Gatherer D."/>
        </authorList>
    </citation>
    <scope>NUCLEOTIDE SEQUENCE [LARGE SCALE GENOMIC DNA]</scope>
</reference>
<feature type="region of interest" description="Disordered" evidence="2">
    <location>
        <begin position="188"/>
        <end position="358"/>
    </location>
</feature>
<dbReference type="GeneID" id="92516803"/>
<dbReference type="RefSeq" id="XP_067179962.1">
    <property type="nucleotide sequence ID" value="XM_067324291.1"/>
</dbReference>
<feature type="compositionally biased region" description="Basic residues" evidence="2">
    <location>
        <begin position="240"/>
        <end position="253"/>
    </location>
</feature>
<evidence type="ECO:0008006" key="5">
    <source>
        <dbReference type="Google" id="ProtNLM"/>
    </source>
</evidence>
<feature type="compositionally biased region" description="Polar residues" evidence="2">
    <location>
        <begin position="194"/>
        <end position="210"/>
    </location>
</feature>
<name>A0A836KQA0_9TRYP</name>
<feature type="compositionally biased region" description="Polar residues" evidence="2">
    <location>
        <begin position="255"/>
        <end position="277"/>
    </location>
</feature>
<feature type="compositionally biased region" description="Pro residues" evidence="2">
    <location>
        <begin position="146"/>
        <end position="156"/>
    </location>
</feature>
<dbReference type="PANTHER" id="PTHR35890:SF3">
    <property type="entry name" value="ECOTIN"/>
    <property type="match status" value="1"/>
</dbReference>
<protein>
    <recommendedName>
        <fullName evidence="5">Ecotin</fullName>
    </recommendedName>
</protein>
<dbReference type="Gene3D" id="2.60.40.550">
    <property type="entry name" value="Ecotin"/>
    <property type="match status" value="1"/>
</dbReference>
<comment type="caution">
    <text evidence="3">The sequence shown here is derived from an EMBL/GenBank/DDBJ whole genome shotgun (WGS) entry which is preliminary data.</text>
</comment>
<evidence type="ECO:0000256" key="2">
    <source>
        <dbReference type="SAM" id="MobiDB-lite"/>
    </source>
</evidence>
<evidence type="ECO:0000313" key="3">
    <source>
        <dbReference type="EMBL" id="KAG5482856.1"/>
    </source>
</evidence>
<evidence type="ECO:0000256" key="1">
    <source>
        <dbReference type="ARBA" id="ARBA00010558"/>
    </source>
</evidence>
<feature type="compositionally biased region" description="Basic and acidic residues" evidence="2">
    <location>
        <begin position="220"/>
        <end position="239"/>
    </location>
</feature>
<dbReference type="SUPFAM" id="SSF49772">
    <property type="entry name" value="Ecotin, trypsin inhibitor"/>
    <property type="match status" value="1"/>
</dbReference>
<feature type="region of interest" description="Disordered" evidence="2">
    <location>
        <begin position="137"/>
        <end position="176"/>
    </location>
</feature>
<reference evidence="4" key="2">
    <citation type="journal article" date="2021" name="Sci. Data">
        <title>Chromosome-scale genome sequencing, assembly and annotation of six genomes from subfamily Leishmaniinae.</title>
        <authorList>
            <person name="Almutairi H."/>
            <person name="Urbaniak M.D."/>
            <person name="Bates M.D."/>
            <person name="Jariyapan N."/>
            <person name="Kwakye-Nuako G."/>
            <person name="Thomaz Soccol V."/>
            <person name="Al-Salem W.S."/>
            <person name="Dillon R.J."/>
            <person name="Bates P.A."/>
            <person name="Gatherer D."/>
        </authorList>
    </citation>
    <scope>NUCLEOTIDE SEQUENCE [LARGE SCALE GENOMIC DNA]</scope>
</reference>
<proteinExistence type="inferred from homology"/>
<sequence length="358" mass="38640">MPSLEDYGAPYPAAAPGQARKVIYLPPHDPAVEKQRLRVQIIAGRHENCEDGRLCQLTGTVSEERVQELGYPYYVVTLGDMCPTHRSISDPENATTFVALHESPIIAYSSTLPIVVYVPEGAEVHYRIWGDETSRVHKLHEQPEAPSVPPSPPAPIPEAEVHATESPPGDAPEAPVTQTCEAQLLSAEEHRCTSDNPPSTPPEEQQSAHEAQSVPALHAAELEEKPHPKEVDTEETPKSERHRSHPPKARKHSAVVSSPSHAPLSSTENSPRSNSKAAHTPSAARPKRRGTENAAADENGGGTSKPARSGSMSSKNGDRDSGYEKKVKDLWNRARSNSSPRKSASPKKNGGSSSKADL</sequence>
<dbReference type="OrthoDB" id="16445at2759"/>
<dbReference type="KEGG" id="lmat:92516803"/>
<dbReference type="Proteomes" id="UP000673552">
    <property type="component" value="Unassembled WGS sequence"/>
</dbReference>
<dbReference type="EMBL" id="JAFEUZ010000015">
    <property type="protein sequence ID" value="KAG5482856.1"/>
    <property type="molecule type" value="Genomic_DNA"/>
</dbReference>
<accession>A0A836KQA0</accession>
<feature type="compositionally biased region" description="Basic and acidic residues" evidence="2">
    <location>
        <begin position="316"/>
        <end position="332"/>
    </location>
</feature>
<dbReference type="PANTHER" id="PTHR35890">
    <property type="match status" value="1"/>
</dbReference>
<evidence type="ECO:0000313" key="4">
    <source>
        <dbReference type="Proteomes" id="UP000673552"/>
    </source>
</evidence>
<dbReference type="InterPro" id="IPR036198">
    <property type="entry name" value="Ecotin_sf"/>
</dbReference>
<gene>
    <name evidence="3" type="ORF">LSCM1_06888</name>
</gene>